<feature type="signal peptide" evidence="1">
    <location>
        <begin position="1"/>
        <end position="21"/>
    </location>
</feature>
<protein>
    <recommendedName>
        <fullName evidence="2">Tle cognate immunity protein 4 C-terminal domain-containing protein</fullName>
    </recommendedName>
</protein>
<reference evidence="4" key="1">
    <citation type="submission" date="2016-10" db="EMBL/GenBank/DDBJ databases">
        <authorList>
            <person name="Varghese N."/>
            <person name="Submissions S."/>
        </authorList>
    </citation>
    <scope>NUCLEOTIDE SEQUENCE [LARGE SCALE GENOMIC DNA]</scope>
    <source>
        <strain evidence="4">JCM 14963</strain>
    </source>
</reference>
<dbReference type="Proteomes" id="UP000243413">
    <property type="component" value="Chromosome I"/>
</dbReference>
<sequence>MNTLAKLVSSCLLLPAALAAADAPRKECLGRLSFNVPESIEWATFSKGYTLRISQGGGHGFGLKVGADGDNARYGEFGAVIYVSDVVDRSMLDHVYGYRRGTSVLYQDYLKEELETEKRLVEQFERDNDPESAAIWKKQIENTRENISLALPTVHNLGIPDAYFVGSASAPAEAYIYCNNRVYAFFMSEAYAQGEGKDAMLDMVSRFRPRELYEVPDESGVCIPYGFIADDGNAHYSVKNSLRFTATPNVVFSIVTASANDPWDTHPKTGTYDTDYYPGYDAQKWTFKRFVEPTYIGPHLAGMDGWRLDPKPDSGEQERGWFGLAKTGGMLSPLVAVQVFTFQKGTDDLTDFTPPPEEEVLPRWKALSETIEISGD</sequence>
<dbReference type="EMBL" id="LT629763">
    <property type="protein sequence ID" value="SDR69381.1"/>
    <property type="molecule type" value="Genomic_DNA"/>
</dbReference>
<accession>A0A1H1L478</accession>
<feature type="domain" description="Tle cognate immunity protein 4 C-terminal" evidence="2">
    <location>
        <begin position="214"/>
        <end position="259"/>
    </location>
</feature>
<evidence type="ECO:0000313" key="3">
    <source>
        <dbReference type="EMBL" id="SDR69381.1"/>
    </source>
</evidence>
<organism evidence="3 4">
    <name type="scientific">Halopseudomonas sabulinigri</name>
    <dbReference type="NCBI Taxonomy" id="472181"/>
    <lineage>
        <taxon>Bacteria</taxon>
        <taxon>Pseudomonadati</taxon>
        <taxon>Pseudomonadota</taxon>
        <taxon>Gammaproteobacteria</taxon>
        <taxon>Pseudomonadales</taxon>
        <taxon>Pseudomonadaceae</taxon>
        <taxon>Halopseudomonas</taxon>
    </lineage>
</organism>
<dbReference type="InterPro" id="IPR041290">
    <property type="entry name" value="Tli4_C"/>
</dbReference>
<dbReference type="Pfam" id="PF18426">
    <property type="entry name" value="Tli4_C"/>
    <property type="match status" value="1"/>
</dbReference>
<evidence type="ECO:0000259" key="2">
    <source>
        <dbReference type="Pfam" id="PF18426"/>
    </source>
</evidence>
<evidence type="ECO:0000313" key="4">
    <source>
        <dbReference type="Proteomes" id="UP000243413"/>
    </source>
</evidence>
<dbReference type="STRING" id="472181.SAMN05216271_0061"/>
<dbReference type="AlphaFoldDB" id="A0A1H1L478"/>
<evidence type="ECO:0000256" key="1">
    <source>
        <dbReference type="SAM" id="SignalP"/>
    </source>
</evidence>
<keyword evidence="1" id="KW-0732">Signal</keyword>
<name>A0A1H1L478_9GAMM</name>
<feature type="chain" id="PRO_5009253082" description="Tle cognate immunity protein 4 C-terminal domain-containing protein" evidence="1">
    <location>
        <begin position="22"/>
        <end position="376"/>
    </location>
</feature>
<proteinExistence type="predicted"/>
<gene>
    <name evidence="3" type="ORF">SAMN05216271_0061</name>
</gene>
<dbReference type="RefSeq" id="WP_172830620.1">
    <property type="nucleotide sequence ID" value="NZ_LT629763.1"/>
</dbReference>